<evidence type="ECO:0000256" key="4">
    <source>
        <dbReference type="ARBA" id="ARBA00023157"/>
    </source>
</evidence>
<dbReference type="CDD" id="cd00190">
    <property type="entry name" value="Tryp_SPc"/>
    <property type="match status" value="1"/>
</dbReference>
<feature type="region of interest" description="Disordered" evidence="7">
    <location>
        <begin position="360"/>
        <end position="388"/>
    </location>
</feature>
<dbReference type="InterPro" id="IPR043504">
    <property type="entry name" value="Peptidase_S1_PA_chymotrypsin"/>
</dbReference>
<keyword evidence="5" id="KW-0325">Glycoprotein</keyword>
<dbReference type="Gene3D" id="2.40.10.10">
    <property type="entry name" value="Trypsin-like serine proteases"/>
    <property type="match status" value="1"/>
</dbReference>
<keyword evidence="6" id="KW-0645">Protease</keyword>
<feature type="region of interest" description="Disordered" evidence="7">
    <location>
        <begin position="1222"/>
        <end position="1271"/>
    </location>
</feature>
<keyword evidence="3" id="KW-0732">Signal</keyword>
<feature type="compositionally biased region" description="Basic and acidic residues" evidence="7">
    <location>
        <begin position="1240"/>
        <end position="1251"/>
    </location>
</feature>
<dbReference type="PROSITE" id="PS00134">
    <property type="entry name" value="TRYPSIN_HIS"/>
    <property type="match status" value="1"/>
</dbReference>
<evidence type="ECO:0000259" key="8">
    <source>
        <dbReference type="PROSITE" id="PS50240"/>
    </source>
</evidence>
<dbReference type="InterPro" id="IPR009003">
    <property type="entry name" value="Peptidase_S1_PA"/>
</dbReference>
<feature type="region of interest" description="Disordered" evidence="7">
    <location>
        <begin position="1096"/>
        <end position="1115"/>
    </location>
</feature>
<dbReference type="InterPro" id="IPR018114">
    <property type="entry name" value="TRYPSIN_HIS"/>
</dbReference>
<evidence type="ECO:0000256" key="2">
    <source>
        <dbReference type="ARBA" id="ARBA00022525"/>
    </source>
</evidence>
<evidence type="ECO:0000313" key="9">
    <source>
        <dbReference type="EMBL" id="GFT78505.1"/>
    </source>
</evidence>
<dbReference type="EMBL" id="BMAW01118197">
    <property type="protein sequence ID" value="GFT78505.1"/>
    <property type="molecule type" value="Genomic_DNA"/>
</dbReference>
<sequence length="2654" mass="299784">MYNSGKVRFRMYNSVLVLWSLPSSYISQKPRRIITRPCVEEVGPRFRCINPDNCKPELIKDLQEMVICGPGGIGICCPVISNLNLNQCGVRVPNMYQPNPFVHNMEVSTYHDMLRHTSTFPGPVHDAFGYEAINFGYLRARSEQSAPFASETSNSSLHEIHYQQPKVRVVEDSIATKEHDNNSKKVEDWYERLPASQITKSNSDSENLNDSINMKNKIEILIQRMGGMEAICIEIPNLAKVLIEELNKQCPGPAPFAVGLPRQETSGPRELLAFYPDYEIPWGRYRREVKGNETDWKGMYIQTREYLKNIYEMMTEIRSKQSFALDSDAEIKLNPPFSRQELELLVYGQPPSTRLILSSNGKTDNGNHSNETLLDNSSHSSYGSVHARTNKDGTYRNFENIDQKILGHFTNGKHREVDGVFLERNVHNSFKLPKIYENNDQKIPGNSQKLKDTKLSPRKSIEGELDVEFLGKSNQKEFSKQQDSSKNKQWEIEERENHQNITQEEVFEHSQSRIKMQERIEGTEFDQKINQNNANKKQFPSGSEMWNDRRTGLGLINSEIKLHETINRGIEMTDLGSKGLNYKSQKIEISGNSGSGMNDADKKMTIEKSKNTNFQQNFNLEVNQKAANGENLMNDGTTDVNVQFLESKGSRTETHSGNKNADLRKEEQYSERDVRLEYKTSEIPIRVQGEESNLKAPGEIAEIIFPSSVFEDKAEKTSILNIRNEDDIKIKKEKTETPLNLSFQVFKNGNLYKNAESSIKREPDSSDISFQESDLNHNEGETVIQFRNENNRFELVDGKFVFHSSNLDDKATGILLQSQSKQDPQNQIYEHFATVKSFLKVHDKTPEIHVNPLHENNTYKIKQQFQSLKTRNEGEEIIVQLKTEEDSSNTEKGTGIYFLSSDIEDKVEKTAIQTQTENNDSKVEGNADIAFQSSSLNGKVEEIIIPIKSEEDGSNTEGSPSIVLHSSGTKGEMEKIAIQPRTEKNFTIGKNVEITFQSSNISNKGEGLVMKLNTGEDGSNTEESTGIIFHSSSMDSKPEKIAIPPGKVEVDSKIKKNADIAFKTPNIKTNGEGMIIQLHNAKISSKTEENGDIVSYFSGTDDKGEKTAIQPRTEEDDFTIRKSADVAFQSSNASSQAKRKGVVIQLKTQENNSKLKESTDIDFHSSNTESNGERNTIQPRIKEANSKKGENAGVTILSSIAKDKSEAIMIQFKTQEDDLKVEKADGTDIHSSNTEDKDEEIPNRHTTEENVSKTGESGGITFQSSNTGGKREEIKIQPKNYDISKDGIVSIVNDGIVFNFSNSGNRSEDMVVTPETKGGDFKNSSISSHSTNTNATDVRIRIQLKTEKDDSKTEQDAGIDHHSSYNEEKTEKVSFHLRTEKDYFKIGEKPNIPIQSSKDEKMSIRHETEKDGFKTRNGNSKTAFKSLNMMGKISESDIHRNKMDVLQERDTTLEIPANLSNLEIKAANIQTGEDVLRIESEITTHSAEDDIAEMTVQPFYNNKEVNFKKGEANAGISIDAPRSRDEAVKVVNNLGIIDLYKSEGSAENVFSFPSLGNRSSKNLIQDRIETDTFNKMRMHFEITSDSIDLKDKTSKTPTRHENIGTFSYKGYLYIGTEFPLLNVEKMSEEAEIEKETINLKNGGSSHFSFQSSNMNDEIVNARAQIVREGDRKDSSKIKFKISEGDGKVPRTVIQFKESNYNEEKEGTDESEIESLNIQEKVGKEDFNQKNNSKDVDMIEELSFGAQNKFNVTEVSGYHRNNMNGNRDFSLLEKATYPIPNPEKESFHSKHIHSKIKSKEQDLIQTFFHTNKDELEVQEKYREDGEMTQKLLGSDHQSDSSISRSAITSEQNTSNASPESIGEIISSFTSMNTDVKDRFRQGEIIHSEEEIDLYGPPPHPIEAVQHQLSVSKESESIRNVNDSSSTFSTIPPQNIAKDFDIILTDSGNMNLGSDLDQENISFDLKGNLHLAQKATISNQNEKKGKYMITELPKGIDFTSHSATGKANDFKISAIMYDTPSLKLLKSSERKASEFQLLPVVQNQEIYFSTTTNPQHSAEIFVTQNFKETEIVKSSFLSSDEGNSELKSPKLKITNLNGGGVFVETATVNKHLTAKDKLEGVKSFESMDGIVRSSGSMIKKIPKPISSVNFQINNRFGSLPSLRIGRNVKTSKYIENKAKKQDITNVRKRFKNDRKLNSVYRVISKQNNRYHQRAGISYESKNDIYLKNKARLRFKNQKAKSANSKQRHGTHNIPKHIYTNLQVATKTSQKDISRLSRLNTTREKIYKKHHRQVRDAEKPEIQIEVDDTKPKKTLNLKIVYGKVETPYWPNETNPLSDLDISSEDKEFEKILRLGYRNHLLNKGKVALLHLNKNFRVYKPDEVEEESSEDDVIGHRINSSSHQPQFVIGGRNEDTPWPWVVGIYERDSTKFVCGGTLFNAQHVLSAAHCFAKFPKYFRFVVVVGSLDRWDRKKTNTGGKLYEVKQLFVHEGFRMECYCNDIAVLRLELPLALDVMPACLPHFDPAGVGEFVTVLGWGDTAFHSEKRKNGMGTTVLQRVDGLTIVNPIDCRRIMSSISDRNLPDNFGEYYVCAGVPDGSKDACIGDSGGPLLHEDYDGMWSLVGIVSFGYKCGEPGIPGTYSRISYYIPWITDVVNNH</sequence>
<accession>A0A8X6PQJ5</accession>
<reference evidence="9" key="1">
    <citation type="submission" date="2020-08" db="EMBL/GenBank/DDBJ databases">
        <title>Multicomponent nature underlies the extraordinary mechanical properties of spider dragline silk.</title>
        <authorList>
            <person name="Kono N."/>
            <person name="Nakamura H."/>
            <person name="Mori M."/>
            <person name="Yoshida Y."/>
            <person name="Ohtoshi R."/>
            <person name="Malay A.D."/>
            <person name="Moran D.A.P."/>
            <person name="Tomita M."/>
            <person name="Numata K."/>
            <person name="Arakawa K."/>
        </authorList>
    </citation>
    <scope>NUCLEOTIDE SEQUENCE</scope>
</reference>
<comment type="subcellular location">
    <subcellularLocation>
        <location evidence="1">Secreted</location>
    </subcellularLocation>
</comment>
<feature type="region of interest" description="Disordered" evidence="7">
    <location>
        <begin position="1151"/>
        <end position="1188"/>
    </location>
</feature>
<organism evidence="9 10">
    <name type="scientific">Nephila pilipes</name>
    <name type="common">Giant wood spider</name>
    <name type="synonym">Nephila maculata</name>
    <dbReference type="NCBI Taxonomy" id="299642"/>
    <lineage>
        <taxon>Eukaryota</taxon>
        <taxon>Metazoa</taxon>
        <taxon>Ecdysozoa</taxon>
        <taxon>Arthropoda</taxon>
        <taxon>Chelicerata</taxon>
        <taxon>Arachnida</taxon>
        <taxon>Araneae</taxon>
        <taxon>Araneomorphae</taxon>
        <taxon>Entelegynae</taxon>
        <taxon>Araneoidea</taxon>
        <taxon>Nephilidae</taxon>
        <taxon>Nephila</taxon>
    </lineage>
</organism>
<evidence type="ECO:0000256" key="1">
    <source>
        <dbReference type="ARBA" id="ARBA00004613"/>
    </source>
</evidence>
<dbReference type="GO" id="GO:0005576">
    <property type="term" value="C:extracellular region"/>
    <property type="evidence" value="ECO:0007669"/>
    <property type="project" value="UniProtKB-SubCell"/>
</dbReference>
<feature type="domain" description="Peptidase S1" evidence="8">
    <location>
        <begin position="2404"/>
        <end position="2652"/>
    </location>
</feature>
<dbReference type="PANTHER" id="PTHR24253">
    <property type="entry name" value="TRANSMEMBRANE PROTEASE SERINE"/>
    <property type="match status" value="1"/>
</dbReference>
<dbReference type="Proteomes" id="UP000887013">
    <property type="component" value="Unassembled WGS sequence"/>
</dbReference>
<evidence type="ECO:0000256" key="5">
    <source>
        <dbReference type="ARBA" id="ARBA00023180"/>
    </source>
</evidence>
<dbReference type="InterPro" id="IPR001254">
    <property type="entry name" value="Trypsin_dom"/>
</dbReference>
<dbReference type="PROSITE" id="PS50240">
    <property type="entry name" value="TRYPSIN_DOM"/>
    <property type="match status" value="1"/>
</dbReference>
<keyword evidence="6" id="KW-0720">Serine protease</keyword>
<evidence type="ECO:0000256" key="6">
    <source>
        <dbReference type="RuleBase" id="RU363034"/>
    </source>
</evidence>
<keyword evidence="2" id="KW-0964">Secreted</keyword>
<dbReference type="InterPro" id="IPR033116">
    <property type="entry name" value="TRYPSIN_SER"/>
</dbReference>
<keyword evidence="10" id="KW-1185">Reference proteome</keyword>
<dbReference type="SUPFAM" id="SSF50494">
    <property type="entry name" value="Trypsin-like serine proteases"/>
    <property type="match status" value="1"/>
</dbReference>
<dbReference type="SMART" id="SM00020">
    <property type="entry name" value="Tryp_SPc"/>
    <property type="match status" value="1"/>
</dbReference>
<feature type="compositionally biased region" description="Polar residues" evidence="7">
    <location>
        <begin position="1164"/>
        <end position="1178"/>
    </location>
</feature>
<dbReference type="FunFam" id="2.40.10.10:FF:000054">
    <property type="entry name" value="Complement C1r subcomponent"/>
    <property type="match status" value="1"/>
</dbReference>
<keyword evidence="4" id="KW-1015">Disulfide bond</keyword>
<dbReference type="PANTHER" id="PTHR24253:SF176">
    <property type="entry name" value="CORIN, ISOFORM B"/>
    <property type="match status" value="1"/>
</dbReference>
<evidence type="ECO:0000313" key="10">
    <source>
        <dbReference type="Proteomes" id="UP000887013"/>
    </source>
</evidence>
<feature type="region of interest" description="Disordered" evidence="7">
    <location>
        <begin position="1831"/>
        <end position="1858"/>
    </location>
</feature>
<evidence type="ECO:0000256" key="3">
    <source>
        <dbReference type="ARBA" id="ARBA00022729"/>
    </source>
</evidence>
<proteinExistence type="predicted"/>
<name>A0A8X6PQJ5_NEPPI</name>
<dbReference type="PROSITE" id="PS00135">
    <property type="entry name" value="TRYPSIN_SER"/>
    <property type="match status" value="1"/>
</dbReference>
<feature type="compositionally biased region" description="Polar residues" evidence="7">
    <location>
        <begin position="1252"/>
        <end position="1268"/>
    </location>
</feature>
<dbReference type="OrthoDB" id="6448500at2759"/>
<feature type="region of interest" description="Disordered" evidence="7">
    <location>
        <begin position="1344"/>
        <end position="1372"/>
    </location>
</feature>
<feature type="compositionally biased region" description="Basic and acidic residues" evidence="7">
    <location>
        <begin position="1153"/>
        <end position="1163"/>
    </location>
</feature>
<gene>
    <name evidence="9" type="ORF">NPIL_602441</name>
</gene>
<evidence type="ECO:0000256" key="7">
    <source>
        <dbReference type="SAM" id="MobiDB-lite"/>
    </source>
</evidence>
<dbReference type="GO" id="GO:0006508">
    <property type="term" value="P:proteolysis"/>
    <property type="evidence" value="ECO:0007669"/>
    <property type="project" value="UniProtKB-KW"/>
</dbReference>
<dbReference type="GO" id="GO:0004252">
    <property type="term" value="F:serine-type endopeptidase activity"/>
    <property type="evidence" value="ECO:0007669"/>
    <property type="project" value="InterPro"/>
</dbReference>
<dbReference type="PRINTS" id="PR00722">
    <property type="entry name" value="CHYMOTRYPSIN"/>
</dbReference>
<comment type="caution">
    <text evidence="9">The sequence shown here is derived from an EMBL/GenBank/DDBJ whole genome shotgun (WGS) entry which is preliminary data.</text>
</comment>
<dbReference type="InterPro" id="IPR001314">
    <property type="entry name" value="Peptidase_S1A"/>
</dbReference>
<keyword evidence="6" id="KW-0378">Hydrolase</keyword>
<protein>
    <submittedName>
        <fullName evidence="9">Clotting factor B</fullName>
    </submittedName>
</protein>
<feature type="compositionally biased region" description="Low complexity" evidence="7">
    <location>
        <begin position="1838"/>
        <end position="1848"/>
    </location>
</feature>
<feature type="compositionally biased region" description="Polar residues" evidence="7">
    <location>
        <begin position="360"/>
        <end position="383"/>
    </location>
</feature>
<dbReference type="Pfam" id="PF00089">
    <property type="entry name" value="Trypsin"/>
    <property type="match status" value="1"/>
</dbReference>